<accession>A0ABP9U1R5</accession>
<keyword evidence="1" id="KW-0472">Membrane</keyword>
<name>A0ABP9U1R5_9MICO</name>
<comment type="caution">
    <text evidence="2">The sequence shown here is derived from an EMBL/GenBank/DDBJ whole genome shotgun (WGS) entry which is preliminary data.</text>
</comment>
<reference evidence="2 3" key="1">
    <citation type="submission" date="2024-02" db="EMBL/GenBank/DDBJ databases">
        <title>Characterization of antibiotic resistant novel bacterial strains and their environmental applications.</title>
        <authorList>
            <person name="Manzoor S."/>
            <person name="Abbas S."/>
            <person name="Arshad M."/>
            <person name="Li W.J."/>
            <person name="Ahmed I."/>
        </authorList>
    </citation>
    <scope>NUCLEOTIDE SEQUENCE [LARGE SCALE GENOMIC DNA]</scope>
    <source>
        <strain evidence="2 3">KACC 15558</strain>
    </source>
</reference>
<keyword evidence="1" id="KW-0812">Transmembrane</keyword>
<gene>
    <name evidence="2" type="ORF">KACC15558_26010</name>
</gene>
<feature type="transmembrane region" description="Helical" evidence="1">
    <location>
        <begin position="72"/>
        <end position="95"/>
    </location>
</feature>
<feature type="transmembrane region" description="Helical" evidence="1">
    <location>
        <begin position="245"/>
        <end position="265"/>
    </location>
</feature>
<sequence>MLEQAPESNRMRTRGATTSWVTLGIGAVAGVLALLHPAAGYVADNSPRWFVLAGIVVAILARVFARTTGQRYAGLLIATALLLPSACTLSLLHLLRAVGAIPFPVDPISACVSIGAAIALLGLWLLPSPLRPARDMQVPVPIWAPIVGIAASLVYPTFKTLWAFGIDVAAPPDTVGVVDATFYATVAVSLAAVPALLIAMRWWDRPAPRWMRPTALIGGLVLLSLGVSGLWGVAQSPAEDPATGLFIYGGWLIWGVATLATAGRLSPEEHGHADN</sequence>
<proteinExistence type="predicted"/>
<dbReference type="Proteomes" id="UP001498935">
    <property type="component" value="Unassembled WGS sequence"/>
</dbReference>
<feature type="transmembrane region" description="Helical" evidence="1">
    <location>
        <begin position="215"/>
        <end position="233"/>
    </location>
</feature>
<organism evidence="2 3">
    <name type="scientific">Brevibacterium ammoniilyticum</name>
    <dbReference type="NCBI Taxonomy" id="1046555"/>
    <lineage>
        <taxon>Bacteria</taxon>
        <taxon>Bacillati</taxon>
        <taxon>Actinomycetota</taxon>
        <taxon>Actinomycetes</taxon>
        <taxon>Micrococcales</taxon>
        <taxon>Brevibacteriaceae</taxon>
        <taxon>Brevibacterium</taxon>
    </lineage>
</organism>
<keyword evidence="3" id="KW-1185">Reference proteome</keyword>
<feature type="transmembrane region" description="Helical" evidence="1">
    <location>
        <begin position="107"/>
        <end position="126"/>
    </location>
</feature>
<dbReference type="EMBL" id="BAABNP010000011">
    <property type="protein sequence ID" value="GAA5341560.1"/>
    <property type="molecule type" value="Genomic_DNA"/>
</dbReference>
<feature type="transmembrane region" description="Helical" evidence="1">
    <location>
        <begin position="20"/>
        <end position="43"/>
    </location>
</feature>
<evidence type="ECO:0000256" key="1">
    <source>
        <dbReference type="SAM" id="Phobius"/>
    </source>
</evidence>
<feature type="transmembrane region" description="Helical" evidence="1">
    <location>
        <begin position="182"/>
        <end position="203"/>
    </location>
</feature>
<dbReference type="RefSeq" id="WP_201671152.1">
    <property type="nucleotide sequence ID" value="NZ_BAABBK010000011.1"/>
</dbReference>
<protein>
    <submittedName>
        <fullName evidence="2">Uncharacterized protein</fullName>
    </submittedName>
</protein>
<evidence type="ECO:0000313" key="2">
    <source>
        <dbReference type="EMBL" id="GAA5341560.1"/>
    </source>
</evidence>
<keyword evidence="1" id="KW-1133">Transmembrane helix</keyword>
<evidence type="ECO:0000313" key="3">
    <source>
        <dbReference type="Proteomes" id="UP001498935"/>
    </source>
</evidence>
<feature type="transmembrane region" description="Helical" evidence="1">
    <location>
        <begin position="138"/>
        <end position="158"/>
    </location>
</feature>
<feature type="transmembrane region" description="Helical" evidence="1">
    <location>
        <begin position="49"/>
        <end position="65"/>
    </location>
</feature>